<dbReference type="RefSeq" id="WP_145030940.1">
    <property type="nucleotide sequence ID" value="NZ_CP036271.1"/>
</dbReference>
<feature type="signal peptide" evidence="1">
    <location>
        <begin position="1"/>
        <end position="21"/>
    </location>
</feature>
<dbReference type="EMBL" id="CP036271">
    <property type="protein sequence ID" value="QDT55156.1"/>
    <property type="molecule type" value="Genomic_DNA"/>
</dbReference>
<dbReference type="AlphaFoldDB" id="A0A517SG92"/>
<name>A0A517SG92_9PLAN</name>
<organism evidence="2 3">
    <name type="scientific">Caulifigura coniformis</name>
    <dbReference type="NCBI Taxonomy" id="2527983"/>
    <lineage>
        <taxon>Bacteria</taxon>
        <taxon>Pseudomonadati</taxon>
        <taxon>Planctomycetota</taxon>
        <taxon>Planctomycetia</taxon>
        <taxon>Planctomycetales</taxon>
        <taxon>Planctomycetaceae</taxon>
        <taxon>Caulifigura</taxon>
    </lineage>
</organism>
<evidence type="ECO:0000313" key="2">
    <source>
        <dbReference type="EMBL" id="QDT55156.1"/>
    </source>
</evidence>
<keyword evidence="1" id="KW-0732">Signal</keyword>
<evidence type="ECO:0008006" key="4">
    <source>
        <dbReference type="Google" id="ProtNLM"/>
    </source>
</evidence>
<dbReference type="KEGG" id="ccos:Pan44_31980"/>
<dbReference type="PROSITE" id="PS51257">
    <property type="entry name" value="PROKAR_LIPOPROTEIN"/>
    <property type="match status" value="1"/>
</dbReference>
<feature type="chain" id="PRO_5044496179" description="Lipoprotein" evidence="1">
    <location>
        <begin position="22"/>
        <end position="90"/>
    </location>
</feature>
<evidence type="ECO:0000256" key="1">
    <source>
        <dbReference type="SAM" id="SignalP"/>
    </source>
</evidence>
<keyword evidence="3" id="KW-1185">Reference proteome</keyword>
<gene>
    <name evidence="2" type="ORF">Pan44_31980</name>
</gene>
<dbReference type="InParanoid" id="A0A517SG92"/>
<accession>A0A517SG92</accession>
<reference evidence="2 3" key="1">
    <citation type="submission" date="2019-02" db="EMBL/GenBank/DDBJ databases">
        <title>Deep-cultivation of Planctomycetes and their phenomic and genomic characterization uncovers novel biology.</title>
        <authorList>
            <person name="Wiegand S."/>
            <person name="Jogler M."/>
            <person name="Boedeker C."/>
            <person name="Pinto D."/>
            <person name="Vollmers J."/>
            <person name="Rivas-Marin E."/>
            <person name="Kohn T."/>
            <person name="Peeters S.H."/>
            <person name="Heuer A."/>
            <person name="Rast P."/>
            <person name="Oberbeckmann S."/>
            <person name="Bunk B."/>
            <person name="Jeske O."/>
            <person name="Meyerdierks A."/>
            <person name="Storesund J.E."/>
            <person name="Kallscheuer N."/>
            <person name="Luecker S."/>
            <person name="Lage O.M."/>
            <person name="Pohl T."/>
            <person name="Merkel B.J."/>
            <person name="Hornburger P."/>
            <person name="Mueller R.-W."/>
            <person name="Bruemmer F."/>
            <person name="Labrenz M."/>
            <person name="Spormann A.M."/>
            <person name="Op den Camp H."/>
            <person name="Overmann J."/>
            <person name="Amann R."/>
            <person name="Jetten M.S.M."/>
            <person name="Mascher T."/>
            <person name="Medema M.H."/>
            <person name="Devos D.P."/>
            <person name="Kaster A.-K."/>
            <person name="Ovreas L."/>
            <person name="Rohde M."/>
            <person name="Galperin M.Y."/>
            <person name="Jogler C."/>
        </authorList>
    </citation>
    <scope>NUCLEOTIDE SEQUENCE [LARGE SCALE GENOMIC DNA]</scope>
    <source>
        <strain evidence="2 3">Pan44</strain>
    </source>
</reference>
<evidence type="ECO:0000313" key="3">
    <source>
        <dbReference type="Proteomes" id="UP000315700"/>
    </source>
</evidence>
<proteinExistence type="predicted"/>
<protein>
    <recommendedName>
        <fullName evidence="4">Lipoprotein</fullName>
    </recommendedName>
</protein>
<dbReference type="Proteomes" id="UP000315700">
    <property type="component" value="Chromosome"/>
</dbReference>
<sequence length="90" mass="8602" precursor="true">MKRFTLAIVGLALSVSGSGCCGCLSHLFHPYGGYGGGCSPCGQVAPMGGCPGGACGYGPVGYAAPVGGTAMAPGYGNAPMFAAVANNPTL</sequence>